<evidence type="ECO:0000313" key="9">
    <source>
        <dbReference type="Proteomes" id="UP001186944"/>
    </source>
</evidence>
<protein>
    <recommendedName>
        <fullName evidence="1">ATP-dependent DNA helicase</fullName>
        <ecNumber evidence="1">5.6.2.3</ecNumber>
    </recommendedName>
</protein>
<dbReference type="Pfam" id="PF21530">
    <property type="entry name" value="Pif1_2B_dom"/>
    <property type="match status" value="1"/>
</dbReference>
<evidence type="ECO:0000313" key="8">
    <source>
        <dbReference type="EMBL" id="KAK3094305.1"/>
    </source>
</evidence>
<evidence type="ECO:0000256" key="1">
    <source>
        <dbReference type="RuleBase" id="RU363044"/>
    </source>
</evidence>
<dbReference type="Gene3D" id="3.40.50.300">
    <property type="entry name" value="P-loop containing nucleotide triphosphate hydrolases"/>
    <property type="match status" value="1"/>
</dbReference>
<feature type="compositionally biased region" description="Basic and acidic residues" evidence="2">
    <location>
        <begin position="151"/>
        <end position="183"/>
    </location>
</feature>
<dbReference type="PANTHER" id="PTHR47642">
    <property type="entry name" value="ATP-DEPENDENT DNA HELICASE"/>
    <property type="match status" value="1"/>
</dbReference>
<keyword evidence="1" id="KW-0233">DNA recombination</keyword>
<organism evidence="8 9">
    <name type="scientific">Pinctada imbricata</name>
    <name type="common">Atlantic pearl-oyster</name>
    <name type="synonym">Pinctada martensii</name>
    <dbReference type="NCBI Taxonomy" id="66713"/>
    <lineage>
        <taxon>Eukaryota</taxon>
        <taxon>Metazoa</taxon>
        <taxon>Spiralia</taxon>
        <taxon>Lophotrochozoa</taxon>
        <taxon>Mollusca</taxon>
        <taxon>Bivalvia</taxon>
        <taxon>Autobranchia</taxon>
        <taxon>Pteriomorphia</taxon>
        <taxon>Pterioida</taxon>
        <taxon>Pterioidea</taxon>
        <taxon>Pteriidae</taxon>
        <taxon>Pinctada</taxon>
    </lineage>
</organism>
<feature type="domain" description="Helitron helicase-like" evidence="5">
    <location>
        <begin position="943"/>
        <end position="1084"/>
    </location>
</feature>
<dbReference type="GO" id="GO:0006281">
    <property type="term" value="P:DNA repair"/>
    <property type="evidence" value="ECO:0007669"/>
    <property type="project" value="UniProtKB-KW"/>
</dbReference>
<keyword evidence="1" id="KW-0547">Nucleotide-binding</keyword>
<feature type="region of interest" description="Disordered" evidence="2">
    <location>
        <begin position="144"/>
        <end position="501"/>
    </location>
</feature>
<accession>A0AA89BSS9</accession>
<dbReference type="InterPro" id="IPR010285">
    <property type="entry name" value="DNA_helicase_pif1-like_DEAD"/>
</dbReference>
<feature type="domain" description="DNA helicase Pif1-like 2B" evidence="7">
    <location>
        <begin position="1889"/>
        <end position="1921"/>
    </location>
</feature>
<dbReference type="GO" id="GO:0005524">
    <property type="term" value="F:ATP binding"/>
    <property type="evidence" value="ECO:0007669"/>
    <property type="project" value="UniProtKB-KW"/>
</dbReference>
<dbReference type="InterPro" id="IPR005135">
    <property type="entry name" value="Endo/exonuclease/phosphatase"/>
</dbReference>
<keyword evidence="1" id="KW-0234">DNA repair</keyword>
<dbReference type="PANTHER" id="PTHR47642:SF8">
    <property type="entry name" value="ATP-DEPENDENT DNA HELICASE"/>
    <property type="match status" value="1"/>
</dbReference>
<feature type="compositionally biased region" description="Basic and acidic residues" evidence="2">
    <location>
        <begin position="514"/>
        <end position="528"/>
    </location>
</feature>
<feature type="region of interest" description="Disordered" evidence="2">
    <location>
        <begin position="778"/>
        <end position="819"/>
    </location>
</feature>
<comment type="catalytic activity">
    <reaction evidence="1">
        <text>ATP + H2O = ADP + phosphate + H(+)</text>
        <dbReference type="Rhea" id="RHEA:13065"/>
        <dbReference type="ChEBI" id="CHEBI:15377"/>
        <dbReference type="ChEBI" id="CHEBI:15378"/>
        <dbReference type="ChEBI" id="CHEBI:30616"/>
        <dbReference type="ChEBI" id="CHEBI:43474"/>
        <dbReference type="ChEBI" id="CHEBI:456216"/>
        <dbReference type="EC" id="5.6.2.3"/>
    </reaction>
</comment>
<dbReference type="Pfam" id="PF03372">
    <property type="entry name" value="Exo_endo_phos"/>
    <property type="match status" value="1"/>
</dbReference>
<gene>
    <name evidence="8" type="ORF">FSP39_000082</name>
</gene>
<evidence type="ECO:0000259" key="3">
    <source>
        <dbReference type="Pfam" id="PF03372"/>
    </source>
</evidence>
<comment type="caution">
    <text evidence="8">The sequence shown here is derived from an EMBL/GenBank/DDBJ whole genome shotgun (WGS) entry which is preliminary data.</text>
</comment>
<feature type="region of interest" description="Disordered" evidence="2">
    <location>
        <begin position="514"/>
        <end position="561"/>
    </location>
</feature>
<dbReference type="Pfam" id="PF20209">
    <property type="entry name" value="DUF6570"/>
    <property type="match status" value="1"/>
</dbReference>
<proteinExistence type="inferred from homology"/>
<evidence type="ECO:0000259" key="7">
    <source>
        <dbReference type="Pfam" id="PF21530"/>
    </source>
</evidence>
<dbReference type="GO" id="GO:0000723">
    <property type="term" value="P:telomere maintenance"/>
    <property type="evidence" value="ECO:0007669"/>
    <property type="project" value="InterPro"/>
</dbReference>
<dbReference type="InterPro" id="IPR027417">
    <property type="entry name" value="P-loop_NTPase"/>
</dbReference>
<keyword evidence="1" id="KW-0067">ATP-binding</keyword>
<feature type="compositionally biased region" description="Basic and acidic residues" evidence="2">
    <location>
        <begin position="540"/>
        <end position="549"/>
    </location>
</feature>
<evidence type="ECO:0000256" key="2">
    <source>
        <dbReference type="SAM" id="MobiDB-lite"/>
    </source>
</evidence>
<feature type="domain" description="DNA helicase Pif1-like DEAD-box helicase" evidence="4">
    <location>
        <begin position="1616"/>
        <end position="1807"/>
    </location>
</feature>
<name>A0AA89BSS9_PINIB</name>
<reference evidence="8" key="1">
    <citation type="submission" date="2019-08" db="EMBL/GenBank/DDBJ databases">
        <title>The improved chromosome-level genome for the pearl oyster Pinctada fucata martensii using PacBio sequencing and Hi-C.</title>
        <authorList>
            <person name="Zheng Z."/>
        </authorList>
    </citation>
    <scope>NUCLEOTIDE SEQUENCE</scope>
    <source>
        <strain evidence="8">ZZ-2019</strain>
        <tissue evidence="8">Adductor muscle</tissue>
    </source>
</reference>
<dbReference type="CDD" id="cd18809">
    <property type="entry name" value="SF1_C_RecD"/>
    <property type="match status" value="1"/>
</dbReference>
<dbReference type="SUPFAM" id="SSF56219">
    <property type="entry name" value="DNase I-like"/>
    <property type="match status" value="1"/>
</dbReference>
<dbReference type="EMBL" id="VSWD01000008">
    <property type="protein sequence ID" value="KAK3094305.1"/>
    <property type="molecule type" value="Genomic_DNA"/>
</dbReference>
<keyword evidence="9" id="KW-1185">Reference proteome</keyword>
<dbReference type="Proteomes" id="UP001186944">
    <property type="component" value="Unassembled WGS sequence"/>
</dbReference>
<dbReference type="InterPro" id="IPR046700">
    <property type="entry name" value="DUF6570"/>
</dbReference>
<dbReference type="SUPFAM" id="SSF52540">
    <property type="entry name" value="P-loop containing nucleoside triphosphate hydrolases"/>
    <property type="match status" value="2"/>
</dbReference>
<dbReference type="InterPro" id="IPR036691">
    <property type="entry name" value="Endo/exonu/phosph_ase_sf"/>
</dbReference>
<dbReference type="GO" id="GO:0006310">
    <property type="term" value="P:DNA recombination"/>
    <property type="evidence" value="ECO:0007669"/>
    <property type="project" value="UniProtKB-KW"/>
</dbReference>
<keyword evidence="1" id="KW-0378">Hydrolase</keyword>
<feature type="compositionally biased region" description="Basic and acidic residues" evidence="2">
    <location>
        <begin position="202"/>
        <end position="501"/>
    </location>
</feature>
<comment type="similarity">
    <text evidence="1">Belongs to the helicase family.</text>
</comment>
<dbReference type="GO" id="GO:0043139">
    <property type="term" value="F:5'-3' DNA helicase activity"/>
    <property type="evidence" value="ECO:0007669"/>
    <property type="project" value="UniProtKB-EC"/>
</dbReference>
<dbReference type="Pfam" id="PF14214">
    <property type="entry name" value="Helitron_like_N"/>
    <property type="match status" value="1"/>
</dbReference>
<evidence type="ECO:0000259" key="6">
    <source>
        <dbReference type="Pfam" id="PF20209"/>
    </source>
</evidence>
<evidence type="ECO:0000259" key="5">
    <source>
        <dbReference type="Pfam" id="PF14214"/>
    </source>
</evidence>
<dbReference type="InterPro" id="IPR025476">
    <property type="entry name" value="Helitron_helicase-like"/>
</dbReference>
<keyword evidence="1" id="KW-0227">DNA damage</keyword>
<feature type="compositionally biased region" description="Acidic residues" evidence="2">
    <location>
        <begin position="796"/>
        <end position="812"/>
    </location>
</feature>
<dbReference type="InterPro" id="IPR051055">
    <property type="entry name" value="PIF1_helicase"/>
</dbReference>
<dbReference type="EC" id="5.6.2.3" evidence="1"/>
<feature type="domain" description="DUF6570" evidence="6">
    <location>
        <begin position="634"/>
        <end position="755"/>
    </location>
</feature>
<feature type="domain" description="Endonuclease/exonuclease/phosphatase" evidence="3">
    <location>
        <begin position="2079"/>
        <end position="2280"/>
    </location>
</feature>
<dbReference type="Pfam" id="PF05970">
    <property type="entry name" value="PIF1"/>
    <property type="match status" value="1"/>
</dbReference>
<comment type="cofactor">
    <cofactor evidence="1">
        <name>Mg(2+)</name>
        <dbReference type="ChEBI" id="CHEBI:18420"/>
    </cofactor>
</comment>
<evidence type="ECO:0000259" key="4">
    <source>
        <dbReference type="Pfam" id="PF05970"/>
    </source>
</evidence>
<dbReference type="InterPro" id="IPR049163">
    <property type="entry name" value="Pif1-like_2B_dom"/>
</dbReference>
<dbReference type="GO" id="GO:0016787">
    <property type="term" value="F:hydrolase activity"/>
    <property type="evidence" value="ECO:0007669"/>
    <property type="project" value="UniProtKB-KW"/>
</dbReference>
<sequence>MPILAIFYDLRIYKPCYVTGVTQQTDPSCGAYACAFAVACANHTPPECISFGKDLDMRSHLHKCINSKNIQSFPILDSLKIQLATTNNQHMLLLKEFENQQRLQTAHLKEVKKTTQKRKINNPLIFDNSCRYLDRKRKTMTDIRTEEDEKEREVKLEKDRRRQAEKRAQESDNERRQRLERARNKMQFLRQNGDTTSKLKRQQKDKMKRAENRSNENEDEKAQRLDRMRNKMESLRKNEKDESKHRRQQQDRSKHAEKRLNENEDEKAQRLDRMRNKMESLRKNEKDESKHRRQQQDRSKHAEKRLNEAEDEKAQRLDRMRNKMESLRKNEKDESKHRRQQQDRSKHAEKRLNENEDEKAQRLDRMRNKMESLRKNEKDESKHRRQQQDRSKHAEKRLNENEDEKAQRLDRMRNKMESLRKNEKDESKHRRQQQDRSKHTEKCLNETEDEKAQRLDRMRNKMESLRKNEKDESKHRRQQQDRSKHAEKRLNETEDERTQRLETIRNKMKCLRRAETEHHTSLRQQADRQRHHQCRNQQSLREKEKTQRADRRRKNMSRKPESIENARKLFIRELLKCPEYVCTVCHRLLYKESVVRLKPETFKDRELLQSCRTYVTGPKKVEWICKTCKRHLIKSKMPPQAQANKMEVFIGNNILNELTDFESRLLAKRIPFMKITALPRGRQRGIIGPVINVPSDIDRTCDNLPRTPKSSGIIPVKLKRKQAFKNHVFYENVRPQKVLDALKWLKENNKHYQEVVDVSDHWVDDSRIEDDELWEHLTKSQTSPDDQQQSDKDDLDKETDNDEQEGLDEDSDPKDCPLDTCIQSSDPALDVSQIMTFAPGEGKTPINVMMDTGCEEMAFPKLFPKGGFGFDAARTVKLTPKKYFNARILNRTGEFARNIEYLFFAQYISEHKQIMDNISIAMRKSFSQTSSGSIDSSYLKDNDNLTGLILKDHAYQFLQTVRGSPPYWQKAMYKLLAAVKQLGIFTFFVTLSSADMKWRDTLQAISRQQGNPLSDEEVDNLSFEEKSNLLRSNPVTAAQHFDYRLQKFFTSFLLSPAQPLGKIKHYSYRIEFQQRGSPHAHIVIWTDSAPTLEDGHDVVTDFIDQYVTCQIPNKEDDPDLHRLVTTLQQHQHSATCKKKGTFCRFNFPKLPSNRTIIAHEIESDDPIKIKQLKQQNMDTLSKVHEILSQKETLPTTVESLTTAAGVSLDEYEQALEMSKYGKTVVLQRTPQEININYYNPDLLRTWCANLDVQYCLDPYACITYMVAYITKDEREMGNILHSISQEAASESWSTKMRKCARAFLNARELSAQEAVYRLMSFPLFKCSFRTVFVPADLPQNRVRLLKPLSRIQEMDDGDEDIFQKNIIDRYSVRPDVLNNFCLAKFAIWYCPIYDTNTDNEQNTDGEENDTSENTKVIELLDGSGKMKKTALPGVLRYPKKSKIKEPDSFFYGQILLYKSWRNEQQLLTVPSFEEFFNANLQEIDANRGDLEHYSCIVENAFEQLQENGPPVHIYDDISPNTRQENLECIDEGHIPDPDSVVLQPDQEHTSNGLNLDVRSQKPVSYSIEQRPSILEESDFFAHVRSLNGQQRTVYQYVENWSTLISRQHKTGTPIQPIHLFVSGGAGTGKSHLISALYQMAQRKLYHEGENPDDVKVLLSAPTGTAAHNISGTTLHSAFLLPLGQAKSYIKLSDDKRNALRTKAGTLKMLIIDEISMVGSDILLQIHYRLCEIKSSSEPFGGISVIVFGDLYQLPPVMQQFVFKPVSDPYVNLYGSLWRQFLLVELKQIMRQNEDLQFANVLNRIRTATHTEEDIELLKTREISKDSHDYPSSALHVFSTNKCVNEYNEDMLQKLQTKHEVLSAVDKKPEALKTYDVSQDSRFTGGLPSQITLAIGAKVMLIRNIDISDGLVNGAQGVVVAFLRRQSEIEVVFVEFQGSEIGKSTRLKSKHVTQQRQFPKATPIERTEISFTVNKNNKGLTISRSQFPLKLCWACTVHKVQGLTVSEIVVSFKNRFTDGQAYVALSRAKTLNGLHIMNFQASKIRTNKEVLQEMQHLTENKLFRNDQFEPTSQDHLVISTLNTRSLVKHLADVFGDPVFKMSDIVILTETWLSSDINTETIFPIDYDVYRKDKPQMSPTRQAGGVAVIIKKSFEHELIHSYTDAHLQVLAVTVSSSTIASLNVIGLYNSPNPANNIKSTTGKICTILDTMEASNANKTIILGDINENFLTENVTTFVSSLQRRGYHQAVKVPTHRSGSCLDHIYMKDDTMVKVNSCYYSDHDWVSCKIKL</sequence>
<keyword evidence="1" id="KW-0347">Helicase</keyword>